<organism evidence="1 2">
    <name type="scientific">Vibrio celticus</name>
    <dbReference type="NCBI Taxonomy" id="446372"/>
    <lineage>
        <taxon>Bacteria</taxon>
        <taxon>Pseudomonadati</taxon>
        <taxon>Pseudomonadota</taxon>
        <taxon>Gammaproteobacteria</taxon>
        <taxon>Vibrionales</taxon>
        <taxon>Vibrionaceae</taxon>
        <taxon>Vibrio</taxon>
    </lineage>
</organism>
<dbReference type="AlphaFoldDB" id="A0A1C3JEZ1"/>
<evidence type="ECO:0000313" key="2">
    <source>
        <dbReference type="Proteomes" id="UP000092819"/>
    </source>
</evidence>
<gene>
    <name evidence="1" type="ORF">VCE7224_02459</name>
</gene>
<dbReference type="Proteomes" id="UP000092819">
    <property type="component" value="Unassembled WGS sequence"/>
</dbReference>
<sequence>MAVLLFSLDGMKYQSHKQKNADLKSAFLFVFYLEKHHPFN</sequence>
<proteinExistence type="predicted"/>
<evidence type="ECO:0000313" key="1">
    <source>
        <dbReference type="EMBL" id="SBT13709.1"/>
    </source>
</evidence>
<dbReference type="EMBL" id="FLQZ01000053">
    <property type="protein sequence ID" value="SBT13709.1"/>
    <property type="molecule type" value="Genomic_DNA"/>
</dbReference>
<accession>A0A1C3JEZ1</accession>
<reference evidence="2" key="1">
    <citation type="submission" date="2016-06" db="EMBL/GenBank/DDBJ databases">
        <authorList>
            <person name="Rodrigo-Torres L."/>
            <person name="Arahal D.R."/>
        </authorList>
    </citation>
    <scope>NUCLEOTIDE SEQUENCE [LARGE SCALE GENOMIC DNA]</scope>
    <source>
        <strain evidence="2">CECT 7224</strain>
    </source>
</reference>
<name>A0A1C3JEZ1_9VIBR</name>
<protein>
    <submittedName>
        <fullName evidence="1">Uncharacterized protein</fullName>
    </submittedName>
</protein>
<keyword evidence="2" id="KW-1185">Reference proteome</keyword>